<name>A0A401PH70_SCYTO</name>
<evidence type="ECO:0000256" key="1">
    <source>
        <dbReference type="ARBA" id="ARBA00001933"/>
    </source>
</evidence>
<sequence length="183" mass="19999">RVRVEAIQSGGGQERGLRSGTVPTPLVVGLGAACEIAQQEMELDHKHVSKLARRLVTTIMDAIPDVVMNGDAEQRYPGCVNLSFAYVEGESLLMALKDVALSSGSACTSASLEPSYVLRAIGADEDLAHSSIRFGIGRFTTEEEVDYTAQKCIQHVQRLRAMSPLWEMVQEGIDLKNINWSQH</sequence>
<evidence type="ECO:0000313" key="3">
    <source>
        <dbReference type="EMBL" id="GCB72472.1"/>
    </source>
</evidence>
<evidence type="ECO:0000259" key="2">
    <source>
        <dbReference type="Pfam" id="PF00266"/>
    </source>
</evidence>
<dbReference type="PANTHER" id="PTHR11601">
    <property type="entry name" value="CYSTEINE DESULFURYLASE FAMILY MEMBER"/>
    <property type="match status" value="1"/>
</dbReference>
<evidence type="ECO:0000313" key="4">
    <source>
        <dbReference type="Proteomes" id="UP000288216"/>
    </source>
</evidence>
<dbReference type="GO" id="GO:0016226">
    <property type="term" value="P:iron-sulfur cluster assembly"/>
    <property type="evidence" value="ECO:0007669"/>
    <property type="project" value="TreeGrafter"/>
</dbReference>
<gene>
    <name evidence="3" type="ORF">scyTo_0002013</name>
</gene>
<dbReference type="OMA" id="QATTPLX"/>
<dbReference type="OrthoDB" id="10250117at2759"/>
<dbReference type="GO" id="GO:0031071">
    <property type="term" value="F:cysteine desulfurase activity"/>
    <property type="evidence" value="ECO:0007669"/>
    <property type="project" value="TreeGrafter"/>
</dbReference>
<protein>
    <recommendedName>
        <fullName evidence="2">Aminotransferase class V domain-containing protein</fullName>
    </recommendedName>
</protein>
<dbReference type="GO" id="GO:0005739">
    <property type="term" value="C:mitochondrion"/>
    <property type="evidence" value="ECO:0007669"/>
    <property type="project" value="TreeGrafter"/>
</dbReference>
<dbReference type="GO" id="GO:0005829">
    <property type="term" value="C:cytosol"/>
    <property type="evidence" value="ECO:0007669"/>
    <property type="project" value="TreeGrafter"/>
</dbReference>
<comment type="cofactor">
    <cofactor evidence="1">
        <name>pyridoxal 5'-phosphate</name>
        <dbReference type="ChEBI" id="CHEBI:597326"/>
    </cofactor>
</comment>
<dbReference type="GO" id="GO:0005634">
    <property type="term" value="C:nucleus"/>
    <property type="evidence" value="ECO:0007669"/>
    <property type="project" value="TreeGrafter"/>
</dbReference>
<proteinExistence type="predicted"/>
<feature type="domain" description="Aminotransferase class V" evidence="2">
    <location>
        <begin position="13"/>
        <end position="147"/>
    </location>
</feature>
<dbReference type="InterPro" id="IPR000192">
    <property type="entry name" value="Aminotrans_V_dom"/>
</dbReference>
<dbReference type="EMBL" id="BFAA01000476">
    <property type="protein sequence ID" value="GCB72472.1"/>
    <property type="molecule type" value="Genomic_DNA"/>
</dbReference>
<dbReference type="Pfam" id="PF00266">
    <property type="entry name" value="Aminotran_5"/>
    <property type="match status" value="1"/>
</dbReference>
<comment type="caution">
    <text evidence="3">The sequence shown here is derived from an EMBL/GenBank/DDBJ whole genome shotgun (WGS) entry which is preliminary data.</text>
</comment>
<dbReference type="FunFam" id="3.90.1150.10:FF:000002">
    <property type="entry name" value="Cysteine desulfurase IscS"/>
    <property type="match status" value="1"/>
</dbReference>
<dbReference type="InterPro" id="IPR015422">
    <property type="entry name" value="PyrdxlP-dep_Trfase_small"/>
</dbReference>
<dbReference type="PANTHER" id="PTHR11601:SF34">
    <property type="entry name" value="CYSTEINE DESULFURASE"/>
    <property type="match status" value="1"/>
</dbReference>
<dbReference type="SUPFAM" id="SSF53383">
    <property type="entry name" value="PLP-dependent transferases"/>
    <property type="match status" value="1"/>
</dbReference>
<dbReference type="Gene3D" id="3.90.1150.10">
    <property type="entry name" value="Aspartate Aminotransferase, domain 1"/>
    <property type="match status" value="1"/>
</dbReference>
<dbReference type="Proteomes" id="UP000288216">
    <property type="component" value="Unassembled WGS sequence"/>
</dbReference>
<feature type="non-terminal residue" evidence="3">
    <location>
        <position position="1"/>
    </location>
</feature>
<reference evidence="3 4" key="1">
    <citation type="journal article" date="2018" name="Nat. Ecol. Evol.">
        <title>Shark genomes provide insights into elasmobranch evolution and the origin of vertebrates.</title>
        <authorList>
            <person name="Hara Y"/>
            <person name="Yamaguchi K"/>
            <person name="Onimaru K"/>
            <person name="Kadota M"/>
            <person name="Koyanagi M"/>
            <person name="Keeley SD"/>
            <person name="Tatsumi K"/>
            <person name="Tanaka K"/>
            <person name="Motone F"/>
            <person name="Kageyama Y"/>
            <person name="Nozu R"/>
            <person name="Adachi N"/>
            <person name="Nishimura O"/>
            <person name="Nakagawa R"/>
            <person name="Tanegashima C"/>
            <person name="Kiyatake I"/>
            <person name="Matsumoto R"/>
            <person name="Murakumo K"/>
            <person name="Nishida K"/>
            <person name="Terakita A"/>
            <person name="Kuratani S"/>
            <person name="Sato K"/>
            <person name="Hyodo S Kuraku.S."/>
        </authorList>
    </citation>
    <scope>NUCLEOTIDE SEQUENCE [LARGE SCALE GENOMIC DNA]</scope>
</reference>
<dbReference type="InterPro" id="IPR015424">
    <property type="entry name" value="PyrdxlP-dep_Trfase"/>
</dbReference>
<organism evidence="3 4">
    <name type="scientific">Scyliorhinus torazame</name>
    <name type="common">Cloudy catshark</name>
    <name type="synonym">Catulus torazame</name>
    <dbReference type="NCBI Taxonomy" id="75743"/>
    <lineage>
        <taxon>Eukaryota</taxon>
        <taxon>Metazoa</taxon>
        <taxon>Chordata</taxon>
        <taxon>Craniata</taxon>
        <taxon>Vertebrata</taxon>
        <taxon>Chondrichthyes</taxon>
        <taxon>Elasmobranchii</taxon>
        <taxon>Galeomorphii</taxon>
        <taxon>Galeoidea</taxon>
        <taxon>Carcharhiniformes</taxon>
        <taxon>Scyliorhinidae</taxon>
        <taxon>Scyliorhinus</taxon>
    </lineage>
</organism>
<dbReference type="STRING" id="75743.A0A401PH70"/>
<accession>A0A401PH70</accession>
<dbReference type="AlphaFoldDB" id="A0A401PH70"/>
<keyword evidence="4" id="KW-1185">Reference proteome</keyword>